<dbReference type="Proteomes" id="UP000677054">
    <property type="component" value="Unassembled WGS sequence"/>
</dbReference>
<protein>
    <recommendedName>
        <fullName evidence="1">Spatacsin C-terminal domain-containing protein</fullName>
    </recommendedName>
</protein>
<dbReference type="PANTHER" id="PTHR13650">
    <property type="entry name" value="SPATACSIN"/>
    <property type="match status" value="1"/>
</dbReference>
<organism evidence="2">
    <name type="scientific">Darwinula stevensoni</name>
    <dbReference type="NCBI Taxonomy" id="69355"/>
    <lineage>
        <taxon>Eukaryota</taxon>
        <taxon>Metazoa</taxon>
        <taxon>Ecdysozoa</taxon>
        <taxon>Arthropoda</taxon>
        <taxon>Crustacea</taxon>
        <taxon>Oligostraca</taxon>
        <taxon>Ostracoda</taxon>
        <taxon>Podocopa</taxon>
        <taxon>Podocopida</taxon>
        <taxon>Darwinulocopina</taxon>
        <taxon>Darwinuloidea</taxon>
        <taxon>Darwinulidae</taxon>
        <taxon>Darwinula</taxon>
    </lineage>
</organism>
<evidence type="ECO:0000259" key="1">
    <source>
        <dbReference type="Pfam" id="PF14649"/>
    </source>
</evidence>
<dbReference type="EMBL" id="LR900017">
    <property type="protein sequence ID" value="CAD7243796.1"/>
    <property type="molecule type" value="Genomic_DNA"/>
</dbReference>
<dbReference type="GO" id="GO:0005737">
    <property type="term" value="C:cytoplasm"/>
    <property type="evidence" value="ECO:0007669"/>
    <property type="project" value="TreeGrafter"/>
</dbReference>
<sequence length="1671" mass="186377">MLLLIDSSVHRGALRTVLGRLSMFSQKMTEWSLLGSKEAILEDAILDNCVPLCHVFLEGKYYIRGTIRGFIESFATDWAVRLATGGDVNKACMVLRNTGLEPWETLTDIWKRSDDSVVREELRDLFQREAPAGVYKEEDEQHFQMLQYLLKTVTNPETVRNVTLQTLEGLSEEEKHTLLLTHIPCTDEGMVKFVPGEAIWQYLVRSGNKETLVRWITTASENAVFPFCTSISEDMVELATSSQEARCALASRGLFPSGARNDLQTLLTLVCEISAFSLTPTPFHCEGTWYPWDLFVENLTSFIVTEQLQPVFPLVMAALHKYGKFPESKDILPKTAKTFLASAVRLWQDEGNPEALASFIRHGFLHKREEKWIAPHLLALGLLCPAQPQSLDGQTWRSVNKFKGFTQDGSSSQPVTLSEFLPPLPPLKDISCSLAELAGHRWSAPKPGRPEFFLDKDRPSFAFLASLVTPRGDGGLNLHSSQYESQVTLRAFQEMCRPSGPSGHVVPVPPVPHEVGDWGNVSWEEIAIDCVRSRNRLPQVCRWAASRNHWPLLVSLSAVFSFPQDQVIECLKELPSRVLGENLEFALGIPLKSETPSANTSRGRLYSRIGVSPEKLPGSGFGSPGSSDAGSLFEELASDASLAKPRIPGSPSDLFATILDAQHDPRPGPRLLRLTFDLKNPLLAVLATCFQDVDWVDCACCWLAASLGLEKPVEPWGWATLTDQCRLCVRRGHLSTLYEAFRIFLHDYPLTTTIQYLQDFSLTRTVSPGSPIPAEGGNLSKEEEDCCYQILLEFLSHECFSWEECSTLLASFRDILPDQSADLKELEKLSSCLHSWDTSPQDHPDLFGSMEARKERSQEIWHRFLQAGDLERARRLGRIFGFPGDQIATVQILRKRAVLPEGTCLKACLQFWIDEVRILPATLIQQDLSHLSPWEIEGDSVILYIILDVAKAIMQELNLWHFLESALSNPCHEIFQLEEKWIVASEMNTRFWPLRSLGCRLGTQLPSVLRTVLLLDVLVEALDQLIYTIGMLLWRRSGSPDPILIDAHIQALLIDPQSQELVEKVLEGSGLFGRGEIPLSQDLPWDLRGSQSQPRTEGHDQAALLALNHALEQGHLPRACLYAWSYGLQSEELEGLVEAVKEAEAERPIPQLLSKGRILEAINVGARAAQALHIPYSELVEESRGSPNVILARLLEQEEFGLAGGFVRALTLPPSVVNHALHLQIVLFASLSQVQFINFFNTHQELVEESRGSPNVILARLLEQEEFGLAGGFVRALTLPPSVVNHALHLQIVLFASLSQGLDEDGEEKLESLLRLSSDPLGLGESLLGEAHDTLAGDAKTSVGLTIAASRCFMRVCSIEGLSAVLRLSRSIAAKLAAAQLWSLMVQLLIGVGRFTEMSYIYQILRENQQSEVLLRRGLEKHGGLRTSLLAYVKRECPGDHDLYQLVALTFLLYREVSQSWEGEGIGKISQLMSRKSLLNDAHSKSLLNAALSSFTHAAEYYVQAEYLSKAMECSSQACLVALQLNLLNRVAVDGVAPCVLRLQPDKFLAVLTAPRLLSFREAELASQAYPCHAVDWSLVLFHQVVVHGDQNYLKDFVKSQPLHASLMHGITNRALAEGEISEERRRNVQFLLDHCDDMEAVLRAHRDLNLPRTFGNSDPDLAYFRDLGLL</sequence>
<feature type="domain" description="Spatacsin C-terminal" evidence="1">
    <location>
        <begin position="1332"/>
        <end position="1613"/>
    </location>
</feature>
<dbReference type="EMBL" id="CAJPEV010000500">
    <property type="protein sequence ID" value="CAG0885890.1"/>
    <property type="molecule type" value="Genomic_DNA"/>
</dbReference>
<dbReference type="PANTHER" id="PTHR13650:SF0">
    <property type="entry name" value="SPATACSIN"/>
    <property type="match status" value="1"/>
</dbReference>
<reference evidence="2" key="1">
    <citation type="submission" date="2020-11" db="EMBL/GenBank/DDBJ databases">
        <authorList>
            <person name="Tran Van P."/>
        </authorList>
    </citation>
    <scope>NUCLEOTIDE SEQUENCE</scope>
</reference>
<proteinExistence type="predicted"/>
<keyword evidence="3" id="KW-1185">Reference proteome</keyword>
<name>A0A7R9A0M8_9CRUS</name>
<dbReference type="Pfam" id="PF14649">
    <property type="entry name" value="Spatacsin_C"/>
    <property type="match status" value="1"/>
</dbReference>
<dbReference type="InterPro" id="IPR028107">
    <property type="entry name" value="Spatacsin_C_dom"/>
</dbReference>
<accession>A0A7R9A0M8</accession>
<dbReference type="InterPro" id="IPR028103">
    <property type="entry name" value="Spatacsin"/>
</dbReference>
<gene>
    <name evidence="2" type="ORF">DSTB1V02_LOCUS3708</name>
</gene>
<evidence type="ECO:0000313" key="2">
    <source>
        <dbReference type="EMBL" id="CAD7243796.1"/>
    </source>
</evidence>
<evidence type="ECO:0000313" key="3">
    <source>
        <dbReference type="Proteomes" id="UP000677054"/>
    </source>
</evidence>
<dbReference type="OrthoDB" id="2018754at2759"/>